<gene>
    <name evidence="2" type="ORF">ACFSVL_15180</name>
</gene>
<organism evidence="2 3">
    <name type="scientific">Amycolatopsis silviterrae</name>
    <dbReference type="NCBI Taxonomy" id="1656914"/>
    <lineage>
        <taxon>Bacteria</taxon>
        <taxon>Bacillati</taxon>
        <taxon>Actinomycetota</taxon>
        <taxon>Actinomycetes</taxon>
        <taxon>Pseudonocardiales</taxon>
        <taxon>Pseudonocardiaceae</taxon>
        <taxon>Amycolatopsis</taxon>
    </lineage>
</organism>
<dbReference type="EMBL" id="JBHUKS010000010">
    <property type="protein sequence ID" value="MFD2468734.1"/>
    <property type="molecule type" value="Genomic_DNA"/>
</dbReference>
<keyword evidence="2" id="KW-0808">Transferase</keyword>
<proteinExistence type="predicted"/>
<dbReference type="PANTHER" id="PTHR43792:SF1">
    <property type="entry name" value="N-ACETYLTRANSFERASE DOMAIN-CONTAINING PROTEIN"/>
    <property type="match status" value="1"/>
</dbReference>
<evidence type="ECO:0000259" key="1">
    <source>
        <dbReference type="PROSITE" id="PS51186"/>
    </source>
</evidence>
<dbReference type="SUPFAM" id="SSF55729">
    <property type="entry name" value="Acyl-CoA N-acyltransferases (Nat)"/>
    <property type="match status" value="1"/>
</dbReference>
<protein>
    <submittedName>
        <fullName evidence="2">GNAT family N-acetyltransferase</fullName>
        <ecNumber evidence="2">2.3.-.-</ecNumber>
    </submittedName>
</protein>
<reference evidence="3" key="1">
    <citation type="journal article" date="2019" name="Int. J. Syst. Evol. Microbiol.">
        <title>The Global Catalogue of Microorganisms (GCM) 10K type strain sequencing project: providing services to taxonomists for standard genome sequencing and annotation.</title>
        <authorList>
            <consortium name="The Broad Institute Genomics Platform"/>
            <consortium name="The Broad Institute Genome Sequencing Center for Infectious Disease"/>
            <person name="Wu L."/>
            <person name="Ma J."/>
        </authorList>
    </citation>
    <scope>NUCLEOTIDE SEQUENCE [LARGE SCALE GENOMIC DNA]</scope>
    <source>
        <strain evidence="3">CGMCC 4.7641</strain>
    </source>
</reference>
<dbReference type="Proteomes" id="UP001597483">
    <property type="component" value="Unassembled WGS sequence"/>
</dbReference>
<dbReference type="RefSeq" id="WP_378304551.1">
    <property type="nucleotide sequence ID" value="NZ_JBHUKS010000010.1"/>
</dbReference>
<keyword evidence="2" id="KW-0012">Acyltransferase</keyword>
<dbReference type="Gene3D" id="3.40.630.30">
    <property type="match status" value="1"/>
</dbReference>
<dbReference type="InterPro" id="IPR051531">
    <property type="entry name" value="N-acetyltransferase"/>
</dbReference>
<name>A0ABW5H6F7_9PSEU</name>
<keyword evidence="3" id="KW-1185">Reference proteome</keyword>
<sequence length="183" mass="20238">MAAAQDPADAVPPRLVTGGREEVLRTPRLRLTTWLPSDLDDLAALHADPEVMQHMTSGPQTRAATRERLETFMAEQQRWGWSKWRVEGASGFLGRAGFGLTHRSGHREVGYLLARAAWGAGLATELTQALRRWHENHPEPALAPELRAYVLPGNAASRRVLSKAGFQEVGEEDGQLVFESVRP</sequence>
<dbReference type="InterPro" id="IPR000182">
    <property type="entry name" value="GNAT_dom"/>
</dbReference>
<dbReference type="Pfam" id="PF13302">
    <property type="entry name" value="Acetyltransf_3"/>
    <property type="match status" value="1"/>
</dbReference>
<accession>A0ABW5H6F7</accession>
<dbReference type="PROSITE" id="PS51186">
    <property type="entry name" value="GNAT"/>
    <property type="match status" value="1"/>
</dbReference>
<feature type="domain" description="N-acetyltransferase" evidence="1">
    <location>
        <begin position="29"/>
        <end position="183"/>
    </location>
</feature>
<evidence type="ECO:0000313" key="3">
    <source>
        <dbReference type="Proteomes" id="UP001597483"/>
    </source>
</evidence>
<comment type="caution">
    <text evidence="2">The sequence shown here is derived from an EMBL/GenBank/DDBJ whole genome shotgun (WGS) entry which is preliminary data.</text>
</comment>
<dbReference type="GO" id="GO:0016746">
    <property type="term" value="F:acyltransferase activity"/>
    <property type="evidence" value="ECO:0007669"/>
    <property type="project" value="UniProtKB-KW"/>
</dbReference>
<evidence type="ECO:0000313" key="2">
    <source>
        <dbReference type="EMBL" id="MFD2468734.1"/>
    </source>
</evidence>
<dbReference type="InterPro" id="IPR016181">
    <property type="entry name" value="Acyl_CoA_acyltransferase"/>
</dbReference>
<dbReference type="EC" id="2.3.-.-" evidence="2"/>
<dbReference type="PANTHER" id="PTHR43792">
    <property type="entry name" value="GNAT FAMILY, PUTATIVE (AFU_ORTHOLOGUE AFUA_3G00765)-RELATED-RELATED"/>
    <property type="match status" value="1"/>
</dbReference>